<organism evidence="3 4">
    <name type="scientific">Archangium gephyra</name>
    <dbReference type="NCBI Taxonomy" id="48"/>
    <lineage>
        <taxon>Bacteria</taxon>
        <taxon>Pseudomonadati</taxon>
        <taxon>Myxococcota</taxon>
        <taxon>Myxococcia</taxon>
        <taxon>Myxococcales</taxon>
        <taxon>Cystobacterineae</taxon>
        <taxon>Archangiaceae</taxon>
        <taxon>Archangium</taxon>
    </lineage>
</organism>
<accession>A0A2W5VNP8</accession>
<gene>
    <name evidence="3" type="ORF">DI536_16360</name>
</gene>
<dbReference type="EMBL" id="QFQP01000013">
    <property type="protein sequence ID" value="PZR12071.1"/>
    <property type="molecule type" value="Genomic_DNA"/>
</dbReference>
<protein>
    <recommendedName>
        <fullName evidence="2">VWFA domain-containing protein</fullName>
    </recommendedName>
</protein>
<dbReference type="SUPFAM" id="SSF53300">
    <property type="entry name" value="vWA-like"/>
    <property type="match status" value="1"/>
</dbReference>
<evidence type="ECO:0000313" key="4">
    <source>
        <dbReference type="Proteomes" id="UP000249061"/>
    </source>
</evidence>
<evidence type="ECO:0000313" key="3">
    <source>
        <dbReference type="EMBL" id="PZR12071.1"/>
    </source>
</evidence>
<evidence type="ECO:0000256" key="1">
    <source>
        <dbReference type="SAM" id="MobiDB-lite"/>
    </source>
</evidence>
<dbReference type="InterPro" id="IPR002035">
    <property type="entry name" value="VWF_A"/>
</dbReference>
<feature type="domain" description="VWFA" evidence="2">
    <location>
        <begin position="57"/>
        <end position="227"/>
    </location>
</feature>
<dbReference type="PROSITE" id="PS51257">
    <property type="entry name" value="PROKAR_LIPOPROTEIN"/>
    <property type="match status" value="1"/>
</dbReference>
<dbReference type="InterPro" id="IPR018247">
    <property type="entry name" value="EF_Hand_1_Ca_BS"/>
</dbReference>
<comment type="caution">
    <text evidence="3">The sequence shown here is derived from an EMBL/GenBank/DDBJ whole genome shotgun (WGS) entry which is preliminary data.</text>
</comment>
<dbReference type="PROSITE" id="PS00018">
    <property type="entry name" value="EF_HAND_1"/>
    <property type="match status" value="1"/>
</dbReference>
<dbReference type="PROSITE" id="PS50234">
    <property type="entry name" value="VWFA"/>
    <property type="match status" value="1"/>
</dbReference>
<evidence type="ECO:0000259" key="2">
    <source>
        <dbReference type="PROSITE" id="PS50234"/>
    </source>
</evidence>
<feature type="region of interest" description="Disordered" evidence="1">
    <location>
        <begin position="415"/>
        <end position="471"/>
    </location>
</feature>
<feature type="compositionally biased region" description="Basic and acidic residues" evidence="1">
    <location>
        <begin position="450"/>
        <end position="462"/>
    </location>
</feature>
<proteinExistence type="predicted"/>
<name>A0A2W5VNP8_9BACT</name>
<dbReference type="InterPro" id="IPR036465">
    <property type="entry name" value="vWFA_dom_sf"/>
</dbReference>
<reference evidence="3 4" key="1">
    <citation type="submission" date="2017-08" db="EMBL/GenBank/DDBJ databases">
        <title>Infants hospitalized years apart are colonized by the same room-sourced microbial strains.</title>
        <authorList>
            <person name="Brooks B."/>
            <person name="Olm M.R."/>
            <person name="Firek B.A."/>
            <person name="Baker R."/>
            <person name="Thomas B.C."/>
            <person name="Morowitz M.J."/>
            <person name="Banfield J.F."/>
        </authorList>
    </citation>
    <scope>NUCLEOTIDE SEQUENCE [LARGE SCALE GENOMIC DNA]</scope>
    <source>
        <strain evidence="3">S2_003_000_R2_14</strain>
    </source>
</reference>
<dbReference type="AlphaFoldDB" id="A0A2W5VNP8"/>
<sequence>MSKSVVAAFTISALLGACTNTYIYDLRRDDQLPRDRTLTLEGEFCTPSPNEVVRPIKIVIAMDASQSMKVTDPNGSRAQAALDLIDSLPQEPEISFVVLLFAGSTSAWLSKSGEDEFDRVIDFSPAERNLLRQRILNFTAPGGGANRDSTDFVKPLSDIYALINEDIALTRLMQMNDETRARYSVIFLSDGQPTTNQDDELLCGDAVRRIRQLRDLADDVRVNTVHVFTPTQPIASTACSFDAGVTIPVAGAVCGIPELPPGACPLLVVNNNAERLNQMATLGGGDFRDFRNNEPINFLNFRFGQVRRTFIFDKLIASNHSAPPGSPLELADTDSDGLLDEQELEEGTLPWVADTDGDGFSDGVEVYFRARGANFTPDQEPLPDGGGVDPGCPPELRGVDSDCDTLTDCDEQIIGTNSRRIDSDDDGVPDSVEFKLGSQPSSKDLPQDPDNDRVPTGDELSMHMDPLVPDSDDLSVTGYRYDVKKKAGLEPDGRQCWTFKISNVAMANTLPDTRDATNPDGGEPLYRRGAGYNDLFVTFSMTPGDDPTGRTILRTYRHTSSRFPVGGIKSPHDGIINIKADDFVAGCQSVVQPSTP</sequence>
<dbReference type="Proteomes" id="UP000249061">
    <property type="component" value="Unassembled WGS sequence"/>
</dbReference>
<dbReference type="CDD" id="cd00198">
    <property type="entry name" value="vWFA"/>
    <property type="match status" value="1"/>
</dbReference>
<dbReference type="Gene3D" id="3.40.50.410">
    <property type="entry name" value="von Willebrand factor, type A domain"/>
    <property type="match status" value="1"/>
</dbReference>